<accession>A0A1G9RH25</accession>
<dbReference type="RefSeq" id="WP_089890114.1">
    <property type="nucleotide sequence ID" value="NZ_FNGV01000006.1"/>
</dbReference>
<evidence type="ECO:0000259" key="1">
    <source>
        <dbReference type="Pfam" id="PF09537"/>
    </source>
</evidence>
<protein>
    <recommendedName>
        <fullName evidence="1">DUF2383 domain-containing protein</fullName>
    </recommendedName>
</protein>
<dbReference type="InterPro" id="IPR019052">
    <property type="entry name" value="DUF2383"/>
</dbReference>
<dbReference type="OrthoDB" id="282393at2"/>
<dbReference type="SUPFAM" id="SSF47240">
    <property type="entry name" value="Ferritin-like"/>
    <property type="match status" value="1"/>
</dbReference>
<proteinExistence type="predicted"/>
<evidence type="ECO:0000313" key="2">
    <source>
        <dbReference type="EMBL" id="SDM21735.1"/>
    </source>
</evidence>
<dbReference type="Proteomes" id="UP000199440">
    <property type="component" value="Unassembled WGS sequence"/>
</dbReference>
<evidence type="ECO:0000313" key="3">
    <source>
        <dbReference type="Proteomes" id="UP000199440"/>
    </source>
</evidence>
<sequence>MNTDVKKIEKRLQEVVEKNEDAIKGFDKAAENSKDEAIKSYFRGRIENRKLFLVQLKNAASGLDLGDGDIDGSTKGSMHRTWMDVKAFFSGDNDEAMLEEAVRGDKAAIEEYYEVLAETQVPARIKEILREQRDFIQNDLETSHILEEHK</sequence>
<gene>
    <name evidence="2" type="ORF">SAMN04488514_106110</name>
</gene>
<dbReference type="AlphaFoldDB" id="A0A1G9RH25"/>
<feature type="domain" description="DUF2383" evidence="1">
    <location>
        <begin position="8"/>
        <end position="117"/>
    </location>
</feature>
<dbReference type="Gene3D" id="1.20.1260.10">
    <property type="match status" value="1"/>
</dbReference>
<dbReference type="Pfam" id="PF09537">
    <property type="entry name" value="DUF2383"/>
    <property type="match status" value="1"/>
</dbReference>
<organism evidence="2 3">
    <name type="scientific">Kriegella aquimaris</name>
    <dbReference type="NCBI Taxonomy" id="192904"/>
    <lineage>
        <taxon>Bacteria</taxon>
        <taxon>Pseudomonadati</taxon>
        <taxon>Bacteroidota</taxon>
        <taxon>Flavobacteriia</taxon>
        <taxon>Flavobacteriales</taxon>
        <taxon>Flavobacteriaceae</taxon>
        <taxon>Kriegella</taxon>
    </lineage>
</organism>
<dbReference type="NCBIfam" id="TIGR02284">
    <property type="entry name" value="PA2169 family four-helix-bundle protein"/>
    <property type="match status" value="1"/>
</dbReference>
<dbReference type="InterPro" id="IPR011971">
    <property type="entry name" value="CHP02284"/>
</dbReference>
<name>A0A1G9RH25_9FLAO</name>
<dbReference type="InterPro" id="IPR012347">
    <property type="entry name" value="Ferritin-like"/>
</dbReference>
<reference evidence="2 3" key="1">
    <citation type="submission" date="2016-10" db="EMBL/GenBank/DDBJ databases">
        <authorList>
            <person name="de Groot N.N."/>
        </authorList>
    </citation>
    <scope>NUCLEOTIDE SEQUENCE [LARGE SCALE GENOMIC DNA]</scope>
    <source>
        <strain evidence="2 3">DSM 19886</strain>
    </source>
</reference>
<keyword evidence="3" id="KW-1185">Reference proteome</keyword>
<dbReference type="STRING" id="192904.SAMN04488514_106110"/>
<dbReference type="InterPro" id="IPR009078">
    <property type="entry name" value="Ferritin-like_SF"/>
</dbReference>
<dbReference type="EMBL" id="FNGV01000006">
    <property type="protein sequence ID" value="SDM21735.1"/>
    <property type="molecule type" value="Genomic_DNA"/>
</dbReference>